<sequence length="70" mass="7827">ENKVADENQTRADKARCFIDTVKKKGDRACRIMIRHLQRTNPALSIQLRLSSGSSAQLGETTFFCNDGTI</sequence>
<feature type="domain" description="CARD" evidence="1">
    <location>
        <begin position="1"/>
        <end position="52"/>
    </location>
</feature>
<reference evidence="2" key="2">
    <citation type="submission" date="2025-09" db="UniProtKB">
        <authorList>
            <consortium name="Ensembl"/>
        </authorList>
    </citation>
    <scope>IDENTIFICATION</scope>
</reference>
<evidence type="ECO:0000313" key="2">
    <source>
        <dbReference type="Ensembl" id="ENSACIP00000026764.1"/>
    </source>
</evidence>
<organism evidence="2 3">
    <name type="scientific">Amphilophus citrinellus</name>
    <name type="common">Midas cichlid</name>
    <name type="synonym">Cichlasoma citrinellum</name>
    <dbReference type="NCBI Taxonomy" id="61819"/>
    <lineage>
        <taxon>Eukaryota</taxon>
        <taxon>Metazoa</taxon>
        <taxon>Chordata</taxon>
        <taxon>Craniata</taxon>
        <taxon>Vertebrata</taxon>
        <taxon>Euteleostomi</taxon>
        <taxon>Actinopterygii</taxon>
        <taxon>Neopterygii</taxon>
        <taxon>Teleostei</taxon>
        <taxon>Neoteleostei</taxon>
        <taxon>Acanthomorphata</taxon>
        <taxon>Ovalentaria</taxon>
        <taxon>Cichlomorphae</taxon>
        <taxon>Cichliformes</taxon>
        <taxon>Cichlidae</taxon>
        <taxon>New World cichlids</taxon>
        <taxon>Cichlasomatinae</taxon>
        <taxon>Heroini</taxon>
        <taxon>Amphilophus</taxon>
    </lineage>
</organism>
<evidence type="ECO:0000313" key="3">
    <source>
        <dbReference type="Proteomes" id="UP000261340"/>
    </source>
</evidence>
<dbReference type="PROSITE" id="PS50209">
    <property type="entry name" value="CARD"/>
    <property type="match status" value="1"/>
</dbReference>
<protein>
    <recommendedName>
        <fullName evidence="1">CARD domain-containing protein</fullName>
    </recommendedName>
</protein>
<keyword evidence="3" id="KW-1185">Reference proteome</keyword>
<dbReference type="GO" id="GO:0042981">
    <property type="term" value="P:regulation of apoptotic process"/>
    <property type="evidence" value="ECO:0007669"/>
    <property type="project" value="InterPro"/>
</dbReference>
<dbReference type="Gene3D" id="1.10.533.10">
    <property type="entry name" value="Death Domain, Fas"/>
    <property type="match status" value="1"/>
</dbReference>
<dbReference type="Ensembl" id="ENSACIT00000027462.1">
    <property type="protein sequence ID" value="ENSACIP00000026764.1"/>
    <property type="gene ID" value="ENSACIG00000020724.1"/>
</dbReference>
<dbReference type="Pfam" id="PF00619">
    <property type="entry name" value="CARD"/>
    <property type="match status" value="1"/>
</dbReference>
<dbReference type="GeneTree" id="ENSGT00940000178130"/>
<dbReference type="Proteomes" id="UP000261340">
    <property type="component" value="Unplaced"/>
</dbReference>
<evidence type="ECO:0000259" key="1">
    <source>
        <dbReference type="PROSITE" id="PS50209"/>
    </source>
</evidence>
<name>A0A3Q0SPB0_AMPCI</name>
<proteinExistence type="predicted"/>
<dbReference type="SUPFAM" id="SSF47986">
    <property type="entry name" value="DEATH domain"/>
    <property type="match status" value="1"/>
</dbReference>
<dbReference type="STRING" id="61819.ENSACIP00000026764"/>
<dbReference type="InterPro" id="IPR011029">
    <property type="entry name" value="DEATH-like_dom_sf"/>
</dbReference>
<dbReference type="OMA" id="PHINFFL"/>
<accession>A0A3Q0SPB0</accession>
<dbReference type="InterPro" id="IPR001315">
    <property type="entry name" value="CARD"/>
</dbReference>
<reference evidence="2" key="1">
    <citation type="submission" date="2025-08" db="UniProtKB">
        <authorList>
            <consortium name="Ensembl"/>
        </authorList>
    </citation>
    <scope>IDENTIFICATION</scope>
</reference>
<dbReference type="AlphaFoldDB" id="A0A3Q0SPB0"/>